<dbReference type="InterPro" id="IPR029061">
    <property type="entry name" value="THDP-binding"/>
</dbReference>
<dbReference type="Proteomes" id="UP001239909">
    <property type="component" value="Unassembled WGS sequence"/>
</dbReference>
<dbReference type="Gene3D" id="3.40.50.970">
    <property type="match status" value="2"/>
</dbReference>
<dbReference type="InterPro" id="IPR011766">
    <property type="entry name" value="TPP_enzyme_TPP-bd"/>
</dbReference>
<comment type="caution">
    <text evidence="7">The sequence shown here is derived from an EMBL/GenBank/DDBJ whole genome shotgun (WGS) entry which is preliminary data.</text>
</comment>
<evidence type="ECO:0000256" key="1">
    <source>
        <dbReference type="ARBA" id="ARBA00007812"/>
    </source>
</evidence>
<dbReference type="InterPro" id="IPR012001">
    <property type="entry name" value="Thiamin_PyroP_enz_TPP-bd_dom"/>
</dbReference>
<evidence type="ECO:0000256" key="3">
    <source>
        <dbReference type="RuleBase" id="RU362132"/>
    </source>
</evidence>
<dbReference type="NCBIfam" id="NF006052">
    <property type="entry name" value="PRK08199.1"/>
    <property type="match status" value="1"/>
</dbReference>
<keyword evidence="2 3" id="KW-0786">Thiamine pyrophosphate</keyword>
<evidence type="ECO:0000259" key="4">
    <source>
        <dbReference type="Pfam" id="PF00205"/>
    </source>
</evidence>
<accession>A0ABQ6LPA7</accession>
<protein>
    <submittedName>
        <fullName evidence="7">Thiamine pyrophosphate-binding protein</fullName>
    </submittedName>
</protein>
<dbReference type="Gene3D" id="3.40.50.1220">
    <property type="entry name" value="TPP-binding domain"/>
    <property type="match status" value="1"/>
</dbReference>
<evidence type="ECO:0000256" key="2">
    <source>
        <dbReference type="ARBA" id="ARBA00023052"/>
    </source>
</evidence>
<dbReference type="EMBL" id="BSYI01000034">
    <property type="protein sequence ID" value="GMG84326.1"/>
    <property type="molecule type" value="Genomic_DNA"/>
</dbReference>
<dbReference type="InterPro" id="IPR029035">
    <property type="entry name" value="DHS-like_NAD/FAD-binding_dom"/>
</dbReference>
<name>A0ABQ6LPA7_9RHOB</name>
<dbReference type="CDD" id="cd00568">
    <property type="entry name" value="TPP_enzymes"/>
    <property type="match status" value="1"/>
</dbReference>
<feature type="domain" description="Thiamine pyrophosphate enzyme N-terminal TPP-binding" evidence="6">
    <location>
        <begin position="4"/>
        <end position="116"/>
    </location>
</feature>
<dbReference type="RefSeq" id="WP_285673352.1">
    <property type="nucleotide sequence ID" value="NZ_BSYI01000034.1"/>
</dbReference>
<dbReference type="PANTHER" id="PTHR18968">
    <property type="entry name" value="THIAMINE PYROPHOSPHATE ENZYMES"/>
    <property type="match status" value="1"/>
</dbReference>
<keyword evidence="8" id="KW-1185">Reference proteome</keyword>
<dbReference type="SUPFAM" id="SSF52467">
    <property type="entry name" value="DHS-like NAD/FAD-binding domain"/>
    <property type="match status" value="1"/>
</dbReference>
<dbReference type="InterPro" id="IPR045229">
    <property type="entry name" value="TPP_enz"/>
</dbReference>
<dbReference type="InterPro" id="IPR012000">
    <property type="entry name" value="Thiamin_PyroP_enz_cen_dom"/>
</dbReference>
<dbReference type="Pfam" id="PF02775">
    <property type="entry name" value="TPP_enzyme_C"/>
    <property type="match status" value="1"/>
</dbReference>
<reference evidence="7 8" key="1">
    <citation type="submission" date="2023-04" db="EMBL/GenBank/DDBJ databases">
        <title>Marinoamorphus aggregata gen. nov., sp. Nov., isolate from tissue of brittle star Ophioplocus japonicus.</title>
        <authorList>
            <person name="Kawano K."/>
            <person name="Sawayama S."/>
            <person name="Nakagawa S."/>
        </authorList>
    </citation>
    <scope>NUCLEOTIDE SEQUENCE [LARGE SCALE GENOMIC DNA]</scope>
    <source>
        <strain evidence="7 8">NKW23</strain>
    </source>
</reference>
<comment type="similarity">
    <text evidence="1 3">Belongs to the TPP enzyme family.</text>
</comment>
<dbReference type="SUPFAM" id="SSF52518">
    <property type="entry name" value="Thiamin diphosphate-binding fold (THDP-binding)"/>
    <property type="match status" value="2"/>
</dbReference>
<dbReference type="Pfam" id="PF02776">
    <property type="entry name" value="TPP_enzyme_N"/>
    <property type="match status" value="1"/>
</dbReference>
<dbReference type="CDD" id="cd07035">
    <property type="entry name" value="TPP_PYR_POX_like"/>
    <property type="match status" value="1"/>
</dbReference>
<organism evidence="7 8">
    <name type="scientific">Paralimibaculum aggregatum</name>
    <dbReference type="NCBI Taxonomy" id="3036245"/>
    <lineage>
        <taxon>Bacteria</taxon>
        <taxon>Pseudomonadati</taxon>
        <taxon>Pseudomonadota</taxon>
        <taxon>Alphaproteobacteria</taxon>
        <taxon>Rhodobacterales</taxon>
        <taxon>Paracoccaceae</taxon>
        <taxon>Paralimibaculum</taxon>
    </lineage>
</organism>
<proteinExistence type="inferred from homology"/>
<evidence type="ECO:0000259" key="6">
    <source>
        <dbReference type="Pfam" id="PF02776"/>
    </source>
</evidence>
<evidence type="ECO:0000259" key="5">
    <source>
        <dbReference type="Pfam" id="PF02775"/>
    </source>
</evidence>
<feature type="domain" description="Thiamine pyrophosphate enzyme central" evidence="4">
    <location>
        <begin position="190"/>
        <end position="333"/>
    </location>
</feature>
<evidence type="ECO:0000313" key="8">
    <source>
        <dbReference type="Proteomes" id="UP001239909"/>
    </source>
</evidence>
<feature type="domain" description="Thiamine pyrophosphate enzyme TPP-binding" evidence="5">
    <location>
        <begin position="390"/>
        <end position="534"/>
    </location>
</feature>
<dbReference type="PANTHER" id="PTHR18968:SF120">
    <property type="entry name" value="ACETOLACTATE SYNTHASE LARGE SUBUNIT"/>
    <property type="match status" value="1"/>
</dbReference>
<dbReference type="Pfam" id="PF00205">
    <property type="entry name" value="TPP_enzyme_M"/>
    <property type="match status" value="1"/>
</dbReference>
<sequence length="563" mass="59163">MAKTGAELLVEALAAQGARTAFGVPGESYLAVLDALHDSQIRFVLGRHEGGCAFMAEAWGKLTGQPGIAFVTRGPGATNAAIGVHTAMQDSTPMILFIGQIETTMREREAFQEIDYRAFYGGVAKWATEIDSADRVPEIVARAFHVALSGRPGPVVVALPEDVLTGLSEARVHPRPILPPWPGLAPEALAEAQRLLAGAVRPVAFIGGGGWDISGRDGRAALAAFTAFAEAAQIPIVVEFRHQDLIDNGSPAYIGDAGFGIAPHVRKVLDEADLVLAVNIRFGETDTDGYSLFGLPTPRQKLVHVHPSDDELGKVLQADLALHGSPAAFLAALSRADTAHDPSRADWAAGARAGYEASFDLPPQPGRLDLGAVMAHLRAVLPEDAIVTNGAGNFAIWPGRLLRYGPKHRLLGPEAGAMGAGLPAAVAARLACPERLVLCFAGDGDIQMTMTELGTAMQAGAQPVVLVFNNGSYGTIRMHQEKTYPGRVSGTELVNPDFVAIGRAYGMHAEQVETAEAFAEAFARARSSATGALLELIVDTEALTPKATLSQIRAAAEARKAGA</sequence>
<gene>
    <name evidence="7" type="ORF">LNKW23_35410</name>
</gene>
<evidence type="ECO:0000313" key="7">
    <source>
        <dbReference type="EMBL" id="GMG84326.1"/>
    </source>
</evidence>